<proteinExistence type="predicted"/>
<dbReference type="PANTHER" id="PTHR43124">
    <property type="entry name" value="PURINE EFFLUX PUMP PBUE"/>
    <property type="match status" value="1"/>
</dbReference>
<comment type="subcellular location">
    <subcellularLocation>
        <location evidence="1">Cell membrane</location>
        <topology evidence="1">Multi-pass membrane protein</topology>
    </subcellularLocation>
</comment>
<keyword evidence="4 6" id="KW-1133">Transmembrane helix</keyword>
<evidence type="ECO:0000313" key="8">
    <source>
        <dbReference type="EMBL" id="CAL62659.1"/>
    </source>
</evidence>
<dbReference type="PANTHER" id="PTHR43124:SF3">
    <property type="entry name" value="CHLORAMPHENICOL EFFLUX PUMP RV0191"/>
    <property type="match status" value="1"/>
</dbReference>
<dbReference type="Pfam" id="PF07690">
    <property type="entry name" value="MFS_1"/>
    <property type="match status" value="2"/>
</dbReference>
<feature type="transmembrane region" description="Helical" evidence="6">
    <location>
        <begin position="147"/>
        <end position="167"/>
    </location>
</feature>
<sequence length="375" mass="39232">MASFIVILTEVLPAGLLPQIAASLNSSEALMGQLITVYALGSLVSAIPLAAATQGVDRRTLLVIAIAGFGIVNTITAVSDNLIVIFVARFLGGVAAGLVWSMIAGYAARMVPENQKGRAIAIAMAGTPLALTMGIPIGAFLGNFVGWRIAFGLISALALLLIFWIMAKLPAFPTNGEEKRQNVAGVFVLPGMRPVMATMLLYVLAHSILYTYIAPLLALAELVQSTDFILLVFGGTSLVGLLLVGILVDRWLRQLALTSTALFLFASVLFVLFPASPSVVYVSVGLWGLAFGGVATLFVTAIANAAGPAQDVAQSITTTVWNTAIGAGSLVGGMLLDRFGAHSFSYAATATLLAALLISWLTRNKFYWRGATALA</sequence>
<organism evidence="8 9">
    <name type="scientific">Herminiimonas arsenicoxydans</name>
    <dbReference type="NCBI Taxonomy" id="204773"/>
    <lineage>
        <taxon>Bacteria</taxon>
        <taxon>Pseudomonadati</taxon>
        <taxon>Pseudomonadota</taxon>
        <taxon>Betaproteobacteria</taxon>
        <taxon>Burkholderiales</taxon>
        <taxon>Oxalobacteraceae</taxon>
        <taxon>Herminiimonas</taxon>
    </lineage>
</organism>
<dbReference type="Proteomes" id="UP000006697">
    <property type="component" value="Chromosome"/>
</dbReference>
<keyword evidence="5 6" id="KW-0472">Membrane</keyword>
<dbReference type="OrthoDB" id="7002695at2"/>
<feature type="transmembrane region" description="Helical" evidence="6">
    <location>
        <begin position="279"/>
        <end position="303"/>
    </location>
</feature>
<accession>A4G822</accession>
<feature type="transmembrane region" description="Helical" evidence="6">
    <location>
        <begin position="199"/>
        <end position="222"/>
    </location>
</feature>
<dbReference type="InterPro" id="IPR050189">
    <property type="entry name" value="MFS_Efflux_Transporters"/>
</dbReference>
<feature type="transmembrane region" description="Helical" evidence="6">
    <location>
        <begin position="315"/>
        <end position="336"/>
    </location>
</feature>
<dbReference type="GO" id="GO:0022857">
    <property type="term" value="F:transmembrane transporter activity"/>
    <property type="evidence" value="ECO:0007669"/>
    <property type="project" value="InterPro"/>
</dbReference>
<dbReference type="eggNOG" id="COG2814">
    <property type="taxonomic scope" value="Bacteria"/>
</dbReference>
<keyword evidence="3 6" id="KW-0812">Transmembrane</keyword>
<evidence type="ECO:0000256" key="1">
    <source>
        <dbReference type="ARBA" id="ARBA00004651"/>
    </source>
</evidence>
<protein>
    <submittedName>
        <fullName evidence="8">Permease of the major facilitator superfamily</fullName>
    </submittedName>
</protein>
<name>A4G822_HERAR</name>
<dbReference type="InterPro" id="IPR011701">
    <property type="entry name" value="MFS"/>
</dbReference>
<keyword evidence="2" id="KW-1003">Cell membrane</keyword>
<feature type="transmembrane region" description="Helical" evidence="6">
    <location>
        <begin position="29"/>
        <end position="49"/>
    </location>
</feature>
<feature type="transmembrane region" description="Helical" evidence="6">
    <location>
        <begin position="342"/>
        <end position="361"/>
    </location>
</feature>
<dbReference type="InterPro" id="IPR036259">
    <property type="entry name" value="MFS_trans_sf"/>
</dbReference>
<feature type="transmembrane region" description="Helical" evidence="6">
    <location>
        <begin position="255"/>
        <end position="273"/>
    </location>
</feature>
<dbReference type="CDD" id="cd17324">
    <property type="entry name" value="MFS_NepI_like"/>
    <property type="match status" value="1"/>
</dbReference>
<gene>
    <name evidence="8" type="ordered locus">HEAR2534</name>
</gene>
<dbReference type="HOGENOM" id="CLU_001265_61_1_4"/>
<dbReference type="GO" id="GO:0005886">
    <property type="term" value="C:plasma membrane"/>
    <property type="evidence" value="ECO:0007669"/>
    <property type="project" value="UniProtKB-SubCell"/>
</dbReference>
<reference evidence="8 9" key="1">
    <citation type="journal article" date="2007" name="PLoS Genet.">
        <title>A tale of two oxidation states: bacterial colonization of arsenic-rich environments.</title>
        <authorList>
            <person name="Muller D."/>
            <person name="Medigue C."/>
            <person name="Koechler S."/>
            <person name="Barbe V."/>
            <person name="Barakat M."/>
            <person name="Talla E."/>
            <person name="Bonnefoy V."/>
            <person name="Krin E."/>
            <person name="Arsene-Ploetze F."/>
            <person name="Carapito C."/>
            <person name="Chandler M."/>
            <person name="Cournoyer B."/>
            <person name="Cruveiller S."/>
            <person name="Dossat C."/>
            <person name="Duval S."/>
            <person name="Heymann M."/>
            <person name="Leize E."/>
            <person name="Lieutaud A."/>
            <person name="Lievremont D."/>
            <person name="Makita Y."/>
            <person name="Mangenot S."/>
            <person name="Nitschke W."/>
            <person name="Ortet P."/>
            <person name="Perdrial N."/>
            <person name="Schoepp B."/>
            <person name="Siguier N."/>
            <person name="Simeonova D.D."/>
            <person name="Rouy Z."/>
            <person name="Segurens B."/>
            <person name="Turlin E."/>
            <person name="Vallenet D."/>
            <person name="Van Dorsselaer A."/>
            <person name="Weiss S."/>
            <person name="Weissenbach J."/>
            <person name="Lett M.C."/>
            <person name="Danchin A."/>
            <person name="Bertin P.N."/>
        </authorList>
    </citation>
    <scope>NUCLEOTIDE SEQUENCE [LARGE SCALE GENOMIC DNA]</scope>
    <source>
        <strain evidence="9">ULPAs1</strain>
    </source>
</reference>
<feature type="transmembrane region" description="Helical" evidence="6">
    <location>
        <begin position="119"/>
        <end position="141"/>
    </location>
</feature>
<dbReference type="Gene3D" id="1.20.1250.20">
    <property type="entry name" value="MFS general substrate transporter like domains"/>
    <property type="match status" value="1"/>
</dbReference>
<keyword evidence="9" id="KW-1185">Reference proteome</keyword>
<evidence type="ECO:0000259" key="7">
    <source>
        <dbReference type="PROSITE" id="PS50850"/>
    </source>
</evidence>
<feature type="transmembrane region" description="Helical" evidence="6">
    <location>
        <begin position="84"/>
        <end position="107"/>
    </location>
</feature>
<evidence type="ECO:0000313" key="9">
    <source>
        <dbReference type="Proteomes" id="UP000006697"/>
    </source>
</evidence>
<evidence type="ECO:0000256" key="3">
    <source>
        <dbReference type="ARBA" id="ARBA00022692"/>
    </source>
</evidence>
<evidence type="ECO:0000256" key="6">
    <source>
        <dbReference type="SAM" id="Phobius"/>
    </source>
</evidence>
<dbReference type="InterPro" id="IPR020846">
    <property type="entry name" value="MFS_dom"/>
</dbReference>
<feature type="transmembrane region" description="Helical" evidence="6">
    <location>
        <begin position="228"/>
        <end position="248"/>
    </location>
</feature>
<dbReference type="SUPFAM" id="SSF103473">
    <property type="entry name" value="MFS general substrate transporter"/>
    <property type="match status" value="1"/>
</dbReference>
<evidence type="ECO:0000256" key="2">
    <source>
        <dbReference type="ARBA" id="ARBA00022475"/>
    </source>
</evidence>
<dbReference type="AlphaFoldDB" id="A4G822"/>
<evidence type="ECO:0000256" key="5">
    <source>
        <dbReference type="ARBA" id="ARBA00023136"/>
    </source>
</evidence>
<dbReference type="EMBL" id="CU207211">
    <property type="protein sequence ID" value="CAL62659.1"/>
    <property type="molecule type" value="Genomic_DNA"/>
</dbReference>
<dbReference type="KEGG" id="har:HEAR2534"/>
<feature type="transmembrane region" description="Helical" evidence="6">
    <location>
        <begin position="61"/>
        <end position="78"/>
    </location>
</feature>
<dbReference type="PROSITE" id="PS50850">
    <property type="entry name" value="MFS"/>
    <property type="match status" value="1"/>
</dbReference>
<evidence type="ECO:0000256" key="4">
    <source>
        <dbReference type="ARBA" id="ARBA00022989"/>
    </source>
</evidence>
<feature type="domain" description="Major facilitator superfamily (MFS) profile" evidence="7">
    <location>
        <begin position="1"/>
        <end position="366"/>
    </location>
</feature>